<dbReference type="CDD" id="cd12797">
    <property type="entry name" value="M23_peptidase"/>
    <property type="match status" value="2"/>
</dbReference>
<dbReference type="AlphaFoldDB" id="A0A1F7HIU2"/>
<keyword evidence="1" id="KW-0175">Coiled coil</keyword>
<reference evidence="3 4" key="1">
    <citation type="journal article" date="2016" name="Nat. Commun.">
        <title>Thousands of microbial genomes shed light on interconnected biogeochemical processes in an aquifer system.</title>
        <authorList>
            <person name="Anantharaman K."/>
            <person name="Brown C.T."/>
            <person name="Hug L.A."/>
            <person name="Sharon I."/>
            <person name="Castelle C.J."/>
            <person name="Probst A.J."/>
            <person name="Thomas B.C."/>
            <person name="Singh A."/>
            <person name="Wilkins M.J."/>
            <person name="Karaoz U."/>
            <person name="Brodie E.L."/>
            <person name="Williams K.H."/>
            <person name="Hubbard S.S."/>
            <person name="Banfield J.F."/>
        </authorList>
    </citation>
    <scope>NUCLEOTIDE SEQUENCE [LARGE SCALE GENOMIC DNA]</scope>
</reference>
<protein>
    <recommendedName>
        <fullName evidence="2">M23ase beta-sheet core domain-containing protein</fullName>
    </recommendedName>
</protein>
<feature type="coiled-coil region" evidence="1">
    <location>
        <begin position="33"/>
        <end position="95"/>
    </location>
</feature>
<dbReference type="SUPFAM" id="SSF51261">
    <property type="entry name" value="Duplicated hybrid motif"/>
    <property type="match status" value="2"/>
</dbReference>
<dbReference type="Proteomes" id="UP000177199">
    <property type="component" value="Unassembled WGS sequence"/>
</dbReference>
<evidence type="ECO:0000259" key="2">
    <source>
        <dbReference type="Pfam" id="PF01551"/>
    </source>
</evidence>
<comment type="caution">
    <text evidence="3">The sequence shown here is derived from an EMBL/GenBank/DDBJ whole genome shotgun (WGS) entry which is preliminary data.</text>
</comment>
<gene>
    <name evidence="3" type="ORF">A3F29_01020</name>
</gene>
<evidence type="ECO:0000313" key="3">
    <source>
        <dbReference type="EMBL" id="OGK31157.1"/>
    </source>
</evidence>
<name>A0A1F7HIU2_9BACT</name>
<accession>A0A1F7HIU2</accession>
<dbReference type="PANTHER" id="PTHR21666">
    <property type="entry name" value="PEPTIDASE-RELATED"/>
    <property type="match status" value="1"/>
</dbReference>
<feature type="domain" description="M23ase beta-sheet core" evidence="2">
    <location>
        <begin position="242"/>
        <end position="270"/>
    </location>
</feature>
<dbReference type="Pfam" id="PF01551">
    <property type="entry name" value="Peptidase_M23"/>
    <property type="match status" value="1"/>
</dbReference>
<organism evidence="3 4">
    <name type="scientific">Candidatus Roizmanbacteria bacterium RIFCSPHIGHO2_12_FULL_33_9</name>
    <dbReference type="NCBI Taxonomy" id="1802045"/>
    <lineage>
        <taxon>Bacteria</taxon>
        <taxon>Candidatus Roizmaniibacteriota</taxon>
    </lineage>
</organism>
<proteinExistence type="predicted"/>
<dbReference type="Gene3D" id="2.70.70.10">
    <property type="entry name" value="Glucose Permease (Domain IIA)"/>
    <property type="match status" value="2"/>
</dbReference>
<dbReference type="InterPro" id="IPR016047">
    <property type="entry name" value="M23ase_b-sheet_dom"/>
</dbReference>
<dbReference type="InterPro" id="IPR011055">
    <property type="entry name" value="Dup_hybrid_motif"/>
</dbReference>
<evidence type="ECO:0000313" key="4">
    <source>
        <dbReference type="Proteomes" id="UP000177199"/>
    </source>
</evidence>
<sequence>MKILKIFITSLAILLLFFVVFNRTAEGQVCGSKEECERLISETEQKLSAVRSQKTTLASQIQFMDTQIYLTTLKIQDTQQQIKATEEEIETLGGRIEGVNDSLDYLTKLLFNKIKEGYKRRDVPLFSVLLDSDNASTLVNQLKYAQIAQENDRRVAFQLQQAKKNFEDQKDLREQKVTELLSLRSSLNQHNADLGNQRAQKQDLLRVTQNDERNFQILLARLRADAASINVAIGNVGVKIGPVNKGDVIASVGSTGCSTGPHLHFEVFTDAKVEEGRIVGNRVDPVSYLENSNYERPVPGYPGSVTTWYGTVYFLGTHTGIDIAQPFGTPIKAIDSGESYYTSAPCSYNIIGGSPVGKGIIVDHKNGLVTLYWHIP</sequence>
<dbReference type="InterPro" id="IPR050570">
    <property type="entry name" value="Cell_wall_metabolism_enzyme"/>
</dbReference>
<dbReference type="PANTHER" id="PTHR21666:SF270">
    <property type="entry name" value="MUREIN HYDROLASE ACTIVATOR ENVC"/>
    <property type="match status" value="1"/>
</dbReference>
<evidence type="ECO:0000256" key="1">
    <source>
        <dbReference type="SAM" id="Coils"/>
    </source>
</evidence>
<dbReference type="EMBL" id="MFZV01000018">
    <property type="protein sequence ID" value="OGK31157.1"/>
    <property type="molecule type" value="Genomic_DNA"/>
</dbReference>
<dbReference type="GO" id="GO:0004222">
    <property type="term" value="F:metalloendopeptidase activity"/>
    <property type="evidence" value="ECO:0007669"/>
    <property type="project" value="TreeGrafter"/>
</dbReference>
<dbReference type="Gene3D" id="6.10.250.3150">
    <property type="match status" value="1"/>
</dbReference>